<evidence type="ECO:0000256" key="1">
    <source>
        <dbReference type="SAM" id="Phobius"/>
    </source>
</evidence>
<reference evidence="2" key="2">
    <citation type="submission" date="2022-01" db="EMBL/GenBank/DDBJ databases">
        <authorList>
            <person name="Yamashiro T."/>
            <person name="Shiraishi A."/>
            <person name="Satake H."/>
            <person name="Nakayama K."/>
        </authorList>
    </citation>
    <scope>NUCLEOTIDE SEQUENCE</scope>
</reference>
<sequence length="70" mass="7856">MENIAVVMIAMENIAVVMIAMENIAVVYFLDLGNFERRIVVGFDDTQVVVDKLDGVSFTLHTQDIVRGRI</sequence>
<evidence type="ECO:0000313" key="3">
    <source>
        <dbReference type="Proteomes" id="UP001151760"/>
    </source>
</evidence>
<comment type="caution">
    <text evidence="2">The sequence shown here is derived from an EMBL/GenBank/DDBJ whole genome shotgun (WGS) entry which is preliminary data.</text>
</comment>
<dbReference type="EMBL" id="BQNB010012248">
    <property type="protein sequence ID" value="GJT01143.1"/>
    <property type="molecule type" value="Genomic_DNA"/>
</dbReference>
<proteinExistence type="predicted"/>
<accession>A0ABQ5AJ00</accession>
<keyword evidence="1" id="KW-0812">Transmembrane</keyword>
<organism evidence="2 3">
    <name type="scientific">Tanacetum coccineum</name>
    <dbReference type="NCBI Taxonomy" id="301880"/>
    <lineage>
        <taxon>Eukaryota</taxon>
        <taxon>Viridiplantae</taxon>
        <taxon>Streptophyta</taxon>
        <taxon>Embryophyta</taxon>
        <taxon>Tracheophyta</taxon>
        <taxon>Spermatophyta</taxon>
        <taxon>Magnoliopsida</taxon>
        <taxon>eudicotyledons</taxon>
        <taxon>Gunneridae</taxon>
        <taxon>Pentapetalae</taxon>
        <taxon>asterids</taxon>
        <taxon>campanulids</taxon>
        <taxon>Asterales</taxon>
        <taxon>Asteraceae</taxon>
        <taxon>Asteroideae</taxon>
        <taxon>Anthemideae</taxon>
        <taxon>Anthemidinae</taxon>
        <taxon>Tanacetum</taxon>
    </lineage>
</organism>
<feature type="transmembrane region" description="Helical" evidence="1">
    <location>
        <begin position="6"/>
        <end position="30"/>
    </location>
</feature>
<evidence type="ECO:0000313" key="2">
    <source>
        <dbReference type="EMBL" id="GJT01143.1"/>
    </source>
</evidence>
<reference evidence="2" key="1">
    <citation type="journal article" date="2022" name="Int. J. Mol. Sci.">
        <title>Draft Genome of Tanacetum Coccineum: Genomic Comparison of Closely Related Tanacetum-Family Plants.</title>
        <authorList>
            <person name="Yamashiro T."/>
            <person name="Shiraishi A."/>
            <person name="Nakayama K."/>
            <person name="Satake H."/>
        </authorList>
    </citation>
    <scope>NUCLEOTIDE SEQUENCE</scope>
</reference>
<keyword evidence="1" id="KW-0472">Membrane</keyword>
<protein>
    <submittedName>
        <fullName evidence="2">Uncharacterized protein</fullName>
    </submittedName>
</protein>
<keyword evidence="1" id="KW-1133">Transmembrane helix</keyword>
<dbReference type="Proteomes" id="UP001151760">
    <property type="component" value="Unassembled WGS sequence"/>
</dbReference>
<gene>
    <name evidence="2" type="ORF">Tco_0822312</name>
</gene>
<keyword evidence="3" id="KW-1185">Reference proteome</keyword>
<name>A0ABQ5AJ00_9ASTR</name>